<evidence type="ECO:0000259" key="1">
    <source>
        <dbReference type="PROSITE" id="PS51186"/>
    </source>
</evidence>
<feature type="domain" description="N-acetyltransferase" evidence="1">
    <location>
        <begin position="13"/>
        <end position="179"/>
    </location>
</feature>
<sequence>MMKEVSLKSGQVITIKELSLDNLSEMLELQQLVIASLLDKSLLQPLSKEEFTLILKGRGMIFGAFHDNELIAFRAMLEPEIDDEHLGIDAGLVESELSSVLYSEISNVSPEYRGNGLQHILGQLLFEQVDTSRYRYICATVAPFNIASLKDKFALGMHIVSLQKKYGEMLRYTFVKDLTQSTKTASAEMKTDMGNTHEQQDHLGKGFIGTGLEEVAGKWVVNYQKKL</sequence>
<dbReference type="PROSITE" id="PS51186">
    <property type="entry name" value="GNAT"/>
    <property type="match status" value="1"/>
</dbReference>
<evidence type="ECO:0000313" key="3">
    <source>
        <dbReference type="Proteomes" id="UP000626786"/>
    </source>
</evidence>
<dbReference type="SUPFAM" id="SSF55729">
    <property type="entry name" value="Acyl-CoA N-acyltransferases (Nat)"/>
    <property type="match status" value="1"/>
</dbReference>
<dbReference type="InterPro" id="IPR000182">
    <property type="entry name" value="GNAT_dom"/>
</dbReference>
<comment type="caution">
    <text evidence="2">The sequence shown here is derived from an EMBL/GenBank/DDBJ whole genome shotgun (WGS) entry which is preliminary data.</text>
</comment>
<dbReference type="EMBL" id="JACSQN010000009">
    <property type="protein sequence ID" value="MBD7985069.1"/>
    <property type="molecule type" value="Genomic_DNA"/>
</dbReference>
<protein>
    <submittedName>
        <fullName evidence="2">GNAT family N-acetyltransferase</fullName>
    </submittedName>
</protein>
<reference evidence="2 3" key="1">
    <citation type="submission" date="2020-08" db="EMBL/GenBank/DDBJ databases">
        <title>A Genomic Blueprint of the Chicken Gut Microbiome.</title>
        <authorList>
            <person name="Gilroy R."/>
            <person name="Ravi A."/>
            <person name="Getino M."/>
            <person name="Pursley I."/>
            <person name="Horton D.L."/>
            <person name="Alikhan N.-F."/>
            <person name="Baker D."/>
            <person name="Gharbi K."/>
            <person name="Hall N."/>
            <person name="Watson M."/>
            <person name="Adriaenssens E.M."/>
            <person name="Foster-Nyarko E."/>
            <person name="Jarju S."/>
            <person name="Secka A."/>
            <person name="Antonio M."/>
            <person name="Oren A."/>
            <person name="Chaudhuri R."/>
            <person name="La Ragione R.M."/>
            <person name="Hildebrand F."/>
            <person name="Pallen M.J."/>
        </authorList>
    </citation>
    <scope>NUCLEOTIDE SEQUENCE [LARGE SCALE GENOMIC DNA]</scope>
    <source>
        <strain evidence="2 3">Sa2YVA2</strain>
    </source>
</reference>
<dbReference type="Gene3D" id="3.40.630.30">
    <property type="match status" value="1"/>
</dbReference>
<keyword evidence="3" id="KW-1185">Reference proteome</keyword>
<name>A0ABR8UBG8_9BACL</name>
<dbReference type="InterPro" id="IPR016181">
    <property type="entry name" value="Acyl_CoA_acyltransferase"/>
</dbReference>
<gene>
    <name evidence="2" type="ORF">H9649_10765</name>
</gene>
<evidence type="ECO:0000313" key="2">
    <source>
        <dbReference type="EMBL" id="MBD7985069.1"/>
    </source>
</evidence>
<organism evidence="2 3">
    <name type="scientific">Sporosarcina quadrami</name>
    <dbReference type="NCBI Taxonomy" id="2762234"/>
    <lineage>
        <taxon>Bacteria</taxon>
        <taxon>Bacillati</taxon>
        <taxon>Bacillota</taxon>
        <taxon>Bacilli</taxon>
        <taxon>Bacillales</taxon>
        <taxon>Caryophanaceae</taxon>
        <taxon>Sporosarcina</taxon>
    </lineage>
</organism>
<dbReference type="Proteomes" id="UP000626786">
    <property type="component" value="Unassembled WGS sequence"/>
</dbReference>
<accession>A0ABR8UBG8</accession>
<proteinExistence type="predicted"/>